<accession>A0AAW6T1U4</accession>
<proteinExistence type="predicted"/>
<comment type="caution">
    <text evidence="2">The sequence shown here is derived from an EMBL/GenBank/DDBJ whole genome shotgun (WGS) entry which is preliminary data.</text>
</comment>
<keyword evidence="1" id="KW-1133">Transmembrane helix</keyword>
<feature type="transmembrane region" description="Helical" evidence="1">
    <location>
        <begin position="52"/>
        <end position="72"/>
    </location>
</feature>
<dbReference type="AlphaFoldDB" id="A0AAW6T1U4"/>
<dbReference type="Proteomes" id="UP001159179">
    <property type="component" value="Unassembled WGS sequence"/>
</dbReference>
<organism evidence="2 3">
    <name type="scientific">Heyndrickxia oleronia</name>
    <dbReference type="NCBI Taxonomy" id="38875"/>
    <lineage>
        <taxon>Bacteria</taxon>
        <taxon>Bacillati</taxon>
        <taxon>Bacillota</taxon>
        <taxon>Bacilli</taxon>
        <taxon>Bacillales</taxon>
        <taxon>Bacillaceae</taxon>
        <taxon>Heyndrickxia</taxon>
    </lineage>
</organism>
<name>A0AAW6T1U4_9BACI</name>
<keyword evidence="1" id="KW-0472">Membrane</keyword>
<dbReference type="EMBL" id="JAROYP010000027">
    <property type="protein sequence ID" value="MDH5164285.1"/>
    <property type="molecule type" value="Genomic_DNA"/>
</dbReference>
<keyword evidence="1" id="KW-0812">Transmembrane</keyword>
<gene>
    <name evidence="2" type="ORF">P5X88_25465</name>
</gene>
<reference evidence="2" key="1">
    <citation type="submission" date="2023-03" db="EMBL/GenBank/DDBJ databases">
        <title>Bacterial isolates from washroom surfaces on a university campus.</title>
        <authorList>
            <person name="Holman D.B."/>
            <person name="Gzyl K.E."/>
            <person name="Taheri A.E."/>
        </authorList>
    </citation>
    <scope>NUCLEOTIDE SEQUENCE</scope>
    <source>
        <strain evidence="2">RD03</strain>
    </source>
</reference>
<protein>
    <submittedName>
        <fullName evidence="2">Uncharacterized protein</fullName>
    </submittedName>
</protein>
<evidence type="ECO:0000313" key="3">
    <source>
        <dbReference type="Proteomes" id="UP001159179"/>
    </source>
</evidence>
<evidence type="ECO:0000313" key="2">
    <source>
        <dbReference type="EMBL" id="MDH5164285.1"/>
    </source>
</evidence>
<evidence type="ECO:0000256" key="1">
    <source>
        <dbReference type="SAM" id="Phobius"/>
    </source>
</evidence>
<feature type="transmembrane region" description="Helical" evidence="1">
    <location>
        <begin position="12"/>
        <end position="32"/>
    </location>
</feature>
<sequence>MIERKSWTFDWVTVISIGIPALYILLLPYFSYTSLGMYLPFARNFIILENTIMTTTAGIVFGYVLLTSIELLN</sequence>